<evidence type="ECO:0000256" key="8">
    <source>
        <dbReference type="ARBA" id="ARBA00032005"/>
    </source>
</evidence>
<comment type="function">
    <text evidence="2 10">This enzyme scavenges exogenous and endogenous cytidine and 2'-deoxycytidine for UMP synthesis.</text>
</comment>
<keyword evidence="5 10" id="KW-0479">Metal-binding</keyword>
<dbReference type="Pfam" id="PF00383">
    <property type="entry name" value="dCMP_cyt_deam_1"/>
    <property type="match status" value="1"/>
</dbReference>
<evidence type="ECO:0000256" key="7">
    <source>
        <dbReference type="ARBA" id="ARBA00022833"/>
    </source>
</evidence>
<dbReference type="Gene3D" id="3.40.140.10">
    <property type="entry name" value="Cytidine Deaminase, domain 2"/>
    <property type="match status" value="1"/>
</dbReference>
<dbReference type="EC" id="3.5.4.5" evidence="4 10"/>
<evidence type="ECO:0000256" key="9">
    <source>
        <dbReference type="ARBA" id="ARBA00049558"/>
    </source>
</evidence>
<evidence type="ECO:0000256" key="4">
    <source>
        <dbReference type="ARBA" id="ARBA00012783"/>
    </source>
</evidence>
<dbReference type="InterPro" id="IPR006262">
    <property type="entry name" value="Cyt_deam_tetra"/>
</dbReference>
<keyword evidence="6 10" id="KW-0378">Hydrolase</keyword>
<comment type="similarity">
    <text evidence="3 10">Belongs to the cytidine and deoxycytidylate deaminase family.</text>
</comment>
<evidence type="ECO:0000313" key="12">
    <source>
        <dbReference type="EMBL" id="GKT23548.1"/>
    </source>
</evidence>
<evidence type="ECO:0000313" key="13">
    <source>
        <dbReference type="Proteomes" id="UP001057375"/>
    </source>
</evidence>
<dbReference type="PROSITE" id="PS51747">
    <property type="entry name" value="CYT_DCMP_DEAMINASES_2"/>
    <property type="match status" value="1"/>
</dbReference>
<dbReference type="Proteomes" id="UP001057375">
    <property type="component" value="Unassembled WGS sequence"/>
</dbReference>
<comment type="caution">
    <text evidence="12">The sequence shown here is derived from an EMBL/GenBank/DDBJ whole genome shotgun (WGS) entry which is preliminary data.</text>
</comment>
<dbReference type="PANTHER" id="PTHR11644">
    <property type="entry name" value="CYTIDINE DEAMINASE"/>
    <property type="match status" value="1"/>
</dbReference>
<keyword evidence="7 10" id="KW-0862">Zinc</keyword>
<dbReference type="InterPro" id="IPR002125">
    <property type="entry name" value="CMP_dCMP_dom"/>
</dbReference>
<evidence type="ECO:0000256" key="1">
    <source>
        <dbReference type="ARBA" id="ARBA00001947"/>
    </source>
</evidence>
<feature type="domain" description="CMP/dCMP-type deaminase" evidence="11">
    <location>
        <begin position="22"/>
        <end position="148"/>
    </location>
</feature>
<evidence type="ECO:0000256" key="10">
    <source>
        <dbReference type="RuleBase" id="RU364006"/>
    </source>
</evidence>
<keyword evidence="13" id="KW-1185">Reference proteome</keyword>
<comment type="cofactor">
    <cofactor evidence="1 10">
        <name>Zn(2+)</name>
        <dbReference type="ChEBI" id="CHEBI:29105"/>
    </cofactor>
</comment>
<dbReference type="InterPro" id="IPR016193">
    <property type="entry name" value="Cytidine_deaminase-like"/>
</dbReference>
<dbReference type="InterPro" id="IPR016192">
    <property type="entry name" value="APOBEC/CMP_deaminase_Zn-bd"/>
</dbReference>
<dbReference type="SUPFAM" id="SSF53927">
    <property type="entry name" value="Cytidine deaminase-like"/>
    <property type="match status" value="1"/>
</dbReference>
<protein>
    <recommendedName>
        <fullName evidence="4 10">Cytidine deaminase</fullName>
        <ecNumber evidence="4 10">3.5.4.5</ecNumber>
    </recommendedName>
    <alternativeName>
        <fullName evidence="8 10">Cytidine aminohydrolase</fullName>
    </alternativeName>
</protein>
<reference evidence="12" key="1">
    <citation type="submission" date="2022-03" db="EMBL/GenBank/DDBJ databases">
        <title>Draft genome sequence of Aduncisulcus paluster, a free-living microaerophilic Fornicata.</title>
        <authorList>
            <person name="Yuyama I."/>
            <person name="Kume K."/>
            <person name="Tamura T."/>
            <person name="Inagaki Y."/>
            <person name="Hashimoto T."/>
        </authorList>
    </citation>
    <scope>NUCLEOTIDE SEQUENCE</scope>
    <source>
        <strain evidence="12">NY0171</strain>
    </source>
</reference>
<dbReference type="NCBIfam" id="TIGR01354">
    <property type="entry name" value="cyt_deam_tetra"/>
    <property type="match status" value="1"/>
</dbReference>
<evidence type="ECO:0000259" key="11">
    <source>
        <dbReference type="PROSITE" id="PS51747"/>
    </source>
</evidence>
<evidence type="ECO:0000256" key="5">
    <source>
        <dbReference type="ARBA" id="ARBA00022723"/>
    </source>
</evidence>
<dbReference type="PROSITE" id="PS00903">
    <property type="entry name" value="CYT_DCMP_DEAMINASES_1"/>
    <property type="match status" value="1"/>
</dbReference>
<evidence type="ECO:0000256" key="3">
    <source>
        <dbReference type="ARBA" id="ARBA00006576"/>
    </source>
</evidence>
<dbReference type="InterPro" id="IPR050202">
    <property type="entry name" value="Cyt/Deoxycyt_deaminase"/>
</dbReference>
<evidence type="ECO:0000256" key="2">
    <source>
        <dbReference type="ARBA" id="ARBA00003949"/>
    </source>
</evidence>
<gene>
    <name evidence="12" type="ORF">ADUPG1_012463</name>
</gene>
<accession>A0ABQ5JZI4</accession>
<comment type="catalytic activity">
    <reaction evidence="10">
        <text>2'-deoxycytidine + H2O + H(+) = 2'-deoxyuridine + NH4(+)</text>
        <dbReference type="Rhea" id="RHEA:13433"/>
        <dbReference type="ChEBI" id="CHEBI:15377"/>
        <dbReference type="ChEBI" id="CHEBI:15378"/>
        <dbReference type="ChEBI" id="CHEBI:15698"/>
        <dbReference type="ChEBI" id="CHEBI:16450"/>
        <dbReference type="ChEBI" id="CHEBI:28938"/>
        <dbReference type="EC" id="3.5.4.5"/>
    </reaction>
</comment>
<dbReference type="CDD" id="cd01283">
    <property type="entry name" value="cytidine_deaminase"/>
    <property type="match status" value="1"/>
</dbReference>
<sequence length="148" mass="15867">MTTDSLIKSPVKSPFEPCKLTTGQQSILDRAISASKRAYCPYSHFSVGACVEDENGNFYEGCNVENASYGLTNCAERTAIFSGVASGMRKIRTIAIVADTPNPVSPCGACRQVISEFSDKNTVIILANMKGSAVVISLKDILPYGFDL</sequence>
<dbReference type="PANTHER" id="PTHR11644:SF2">
    <property type="entry name" value="CYTIDINE DEAMINASE"/>
    <property type="match status" value="1"/>
</dbReference>
<dbReference type="NCBIfam" id="NF004064">
    <property type="entry name" value="PRK05578.1"/>
    <property type="match status" value="1"/>
</dbReference>
<evidence type="ECO:0000256" key="6">
    <source>
        <dbReference type="ARBA" id="ARBA00022801"/>
    </source>
</evidence>
<name>A0ABQ5JZI4_9EUKA</name>
<organism evidence="12 13">
    <name type="scientific">Aduncisulcus paluster</name>
    <dbReference type="NCBI Taxonomy" id="2918883"/>
    <lineage>
        <taxon>Eukaryota</taxon>
        <taxon>Metamonada</taxon>
        <taxon>Carpediemonas-like organisms</taxon>
        <taxon>Aduncisulcus</taxon>
    </lineage>
</organism>
<proteinExistence type="inferred from homology"/>
<comment type="catalytic activity">
    <reaction evidence="9 10">
        <text>cytidine + H2O + H(+) = uridine + NH4(+)</text>
        <dbReference type="Rhea" id="RHEA:16069"/>
        <dbReference type="ChEBI" id="CHEBI:15377"/>
        <dbReference type="ChEBI" id="CHEBI:15378"/>
        <dbReference type="ChEBI" id="CHEBI:16704"/>
        <dbReference type="ChEBI" id="CHEBI:17562"/>
        <dbReference type="ChEBI" id="CHEBI:28938"/>
        <dbReference type="EC" id="3.5.4.5"/>
    </reaction>
</comment>
<dbReference type="EMBL" id="BQXS01012471">
    <property type="protein sequence ID" value="GKT23548.1"/>
    <property type="molecule type" value="Genomic_DNA"/>
</dbReference>